<comment type="caution">
    <text evidence="4">The sequence shown here is derived from an EMBL/GenBank/DDBJ whole genome shotgun (WGS) entry which is preliminary data.</text>
</comment>
<dbReference type="Gene3D" id="3.30.1330.60">
    <property type="entry name" value="OmpA-like domain"/>
    <property type="match status" value="1"/>
</dbReference>
<evidence type="ECO:0000313" key="4">
    <source>
        <dbReference type="EMBL" id="MBK4735292.1"/>
    </source>
</evidence>
<name>A0A934STD4_9BURK</name>
<dbReference type="Proteomes" id="UP000622890">
    <property type="component" value="Unassembled WGS sequence"/>
</dbReference>
<evidence type="ECO:0000259" key="3">
    <source>
        <dbReference type="PROSITE" id="PS51123"/>
    </source>
</evidence>
<keyword evidence="2" id="KW-0732">Signal</keyword>
<dbReference type="Pfam" id="PF00691">
    <property type="entry name" value="OmpA"/>
    <property type="match status" value="1"/>
</dbReference>
<dbReference type="PROSITE" id="PS51257">
    <property type="entry name" value="PROKAR_LIPOPROTEIN"/>
    <property type="match status" value="1"/>
</dbReference>
<dbReference type="RefSeq" id="WP_200592066.1">
    <property type="nucleotide sequence ID" value="NZ_JAEPBG010000004.1"/>
</dbReference>
<proteinExistence type="predicted"/>
<accession>A0A934STD4</accession>
<keyword evidence="1" id="KW-0472">Membrane</keyword>
<feature type="domain" description="OmpA-like" evidence="3">
    <location>
        <begin position="279"/>
        <end position="403"/>
    </location>
</feature>
<dbReference type="GO" id="GO:0016020">
    <property type="term" value="C:membrane"/>
    <property type="evidence" value="ECO:0007669"/>
    <property type="project" value="UniProtKB-UniRule"/>
</dbReference>
<dbReference type="EMBL" id="JAEPBG010000004">
    <property type="protein sequence ID" value="MBK4735292.1"/>
    <property type="molecule type" value="Genomic_DNA"/>
</dbReference>
<feature type="signal peptide" evidence="2">
    <location>
        <begin position="1"/>
        <end position="27"/>
    </location>
</feature>
<dbReference type="PROSITE" id="PS51123">
    <property type="entry name" value="OMPA_2"/>
    <property type="match status" value="1"/>
</dbReference>
<protein>
    <submittedName>
        <fullName evidence="4">OmpA family protein</fullName>
    </submittedName>
</protein>
<reference evidence="4" key="1">
    <citation type="submission" date="2021-01" db="EMBL/GenBank/DDBJ databases">
        <title>Genome sequence of strain Noviherbaspirillum sp. DKR-6.</title>
        <authorList>
            <person name="Chaudhary D.K."/>
        </authorList>
    </citation>
    <scope>NUCLEOTIDE SEQUENCE</scope>
    <source>
        <strain evidence="4">DKR-6</strain>
    </source>
</reference>
<dbReference type="InterPro" id="IPR006665">
    <property type="entry name" value="OmpA-like"/>
</dbReference>
<sequence>MLKTPRMYRLILASALAVPLTLLTSCAVHQTARQETTASFDQALDAATDDLIAQTQKLPVFLNKVEAKLNKLSNAGIIVVDPMLDGASGQQTEVTKKAEQRLVQRVQARFPQFSVLPFNAEDMAKAQYVLNGTITRMGNGASYRLNLALTEVKTGVVLAQAGARIAGSALDTSPTPFYRDSPALSKDRVVEGYIRTSQTSAGQPADPVYLERLPTSALLAEANAAYNADRLTDALNLYEAAAKRPDGQQLRVYNGLYLANWQLRRTAEAEKAFSVIAQLGLATNNLSVRFLFKPGSTDFLADPKITAPYPMWIRQIARQAAQAGQCVNVIGHTSRTGSEQTNERLSLQRADVVKKRLEQEDPGLAGKLREEGLGFRENIIGTGTDDSRDALDRRVEFRVISCGAA</sequence>
<evidence type="ECO:0000256" key="1">
    <source>
        <dbReference type="PROSITE-ProRule" id="PRU00473"/>
    </source>
</evidence>
<evidence type="ECO:0000256" key="2">
    <source>
        <dbReference type="SAM" id="SignalP"/>
    </source>
</evidence>
<gene>
    <name evidence="4" type="ORF">JJB74_11770</name>
</gene>
<dbReference type="AlphaFoldDB" id="A0A934STD4"/>
<dbReference type="SUPFAM" id="SSF103088">
    <property type="entry name" value="OmpA-like"/>
    <property type="match status" value="1"/>
</dbReference>
<organism evidence="4 5">
    <name type="scientific">Noviherbaspirillum pedocola</name>
    <dbReference type="NCBI Taxonomy" id="2801341"/>
    <lineage>
        <taxon>Bacteria</taxon>
        <taxon>Pseudomonadati</taxon>
        <taxon>Pseudomonadota</taxon>
        <taxon>Betaproteobacteria</taxon>
        <taxon>Burkholderiales</taxon>
        <taxon>Oxalobacteraceae</taxon>
        <taxon>Noviherbaspirillum</taxon>
    </lineage>
</organism>
<feature type="chain" id="PRO_5037576963" evidence="2">
    <location>
        <begin position="28"/>
        <end position="405"/>
    </location>
</feature>
<evidence type="ECO:0000313" key="5">
    <source>
        <dbReference type="Proteomes" id="UP000622890"/>
    </source>
</evidence>
<dbReference type="InterPro" id="IPR036737">
    <property type="entry name" value="OmpA-like_sf"/>
</dbReference>
<keyword evidence="5" id="KW-1185">Reference proteome</keyword>